<accession>A0A4R1QQY0</accession>
<evidence type="ECO:0000313" key="1">
    <source>
        <dbReference type="EMBL" id="TCL55313.1"/>
    </source>
</evidence>
<sequence>MSDVENAYKQIASFLNNETEKTLLICGIADEEKHRALLKALNARGRSKGLIFLIHTTKDGMENFFRWAGLYKVKVPKKYGQSMQLSNLTIYFDNLSTKSSSNKYDNYAFDFMIVWPMQSVTKNPKEIQMLHEMAERQKTKKIIYLTIKEPWYSPEPLKPYVDRIVTLDCENDNPKEYQRIMAAYEEDHIHQEQRNRFY</sequence>
<dbReference type="AlphaFoldDB" id="A0A4R1QQY0"/>
<proteinExistence type="predicted"/>
<dbReference type="Proteomes" id="UP000295184">
    <property type="component" value="Unassembled WGS sequence"/>
</dbReference>
<organism evidence="1 2">
    <name type="scientific">Allofournierella massiliensis</name>
    <dbReference type="NCBI Taxonomy" id="1650663"/>
    <lineage>
        <taxon>Bacteria</taxon>
        <taxon>Bacillati</taxon>
        <taxon>Bacillota</taxon>
        <taxon>Clostridia</taxon>
        <taxon>Eubacteriales</taxon>
        <taxon>Oscillospiraceae</taxon>
        <taxon>Allofournierella</taxon>
    </lineage>
</organism>
<comment type="caution">
    <text evidence="1">The sequence shown here is derived from an EMBL/GenBank/DDBJ whole genome shotgun (WGS) entry which is preliminary data.</text>
</comment>
<reference evidence="1 2" key="1">
    <citation type="submission" date="2019-03" db="EMBL/GenBank/DDBJ databases">
        <title>Genomic Encyclopedia of Type Strains, Phase IV (KMG-IV): sequencing the most valuable type-strain genomes for metagenomic binning, comparative biology and taxonomic classification.</title>
        <authorList>
            <person name="Goeker M."/>
        </authorList>
    </citation>
    <scope>NUCLEOTIDE SEQUENCE [LARGE SCALE GENOMIC DNA]</scope>
    <source>
        <strain evidence="1 2">DSM 100451</strain>
    </source>
</reference>
<dbReference type="EMBL" id="SLUM01000017">
    <property type="protein sequence ID" value="TCL55313.1"/>
    <property type="molecule type" value="Genomic_DNA"/>
</dbReference>
<protein>
    <submittedName>
        <fullName evidence="1">Uncharacterized protein</fullName>
    </submittedName>
</protein>
<evidence type="ECO:0000313" key="2">
    <source>
        <dbReference type="Proteomes" id="UP000295184"/>
    </source>
</evidence>
<name>A0A4R1QQY0_9FIRM</name>
<dbReference type="OrthoDB" id="2662043at2"/>
<dbReference type="RefSeq" id="WP_058963784.1">
    <property type="nucleotide sequence ID" value="NZ_CABKVM010000015.1"/>
</dbReference>
<gene>
    <name evidence="1" type="ORF">EDD77_11742</name>
</gene>